<evidence type="ECO:0000313" key="2">
    <source>
        <dbReference type="EMBL" id="MEH1546492.1"/>
    </source>
</evidence>
<name>A0AB35XKF3_9ACTN</name>
<proteinExistence type="predicted"/>
<keyword evidence="1" id="KW-0812">Transmembrane</keyword>
<dbReference type="RefSeq" id="WP_016666028.1">
    <property type="nucleotide sequence ID" value="NZ_CABKSM010000001.1"/>
</dbReference>
<dbReference type="Proteomes" id="UP001309299">
    <property type="component" value="Unassembled WGS sequence"/>
</dbReference>
<evidence type="ECO:0000256" key="1">
    <source>
        <dbReference type="SAM" id="Phobius"/>
    </source>
</evidence>
<keyword evidence="1" id="KW-1133">Transmembrane helix</keyword>
<evidence type="ECO:0000313" key="3">
    <source>
        <dbReference type="Proteomes" id="UP001309299"/>
    </source>
</evidence>
<accession>A0AB35XKF3</accession>
<comment type="caution">
    <text evidence="2">The sequence shown here is derived from an EMBL/GenBank/DDBJ whole genome shotgun (WGS) entry which is preliminary data.</text>
</comment>
<dbReference type="EMBL" id="JBAKUA010000006">
    <property type="protein sequence ID" value="MEH1546492.1"/>
    <property type="molecule type" value="Genomic_DNA"/>
</dbReference>
<gene>
    <name evidence="2" type="ORF">V7F78_05605</name>
</gene>
<dbReference type="AlphaFoldDB" id="A0AB35XKF3"/>
<keyword evidence="1" id="KW-0472">Membrane</keyword>
<feature type="transmembrane region" description="Helical" evidence="1">
    <location>
        <begin position="87"/>
        <end position="114"/>
    </location>
</feature>
<reference evidence="2" key="1">
    <citation type="submission" date="2024-02" db="EMBL/GenBank/DDBJ databases">
        <title>Bacterial skin colonization with Propionibacterium avidum as a risk factor for Periprosthetic Joint Infections - a single-center prospective study.</title>
        <authorList>
            <person name="Achermann Y."/>
        </authorList>
    </citation>
    <scope>NUCLEOTIDE SEQUENCE</scope>
    <source>
        <strain evidence="2">PAVI-2017310195</strain>
    </source>
</reference>
<protein>
    <submittedName>
        <fullName evidence="2">Uncharacterized protein</fullName>
    </submittedName>
</protein>
<sequence>MINTVIVVTLYVGYYFVSKPFLRKLSSSAARSSLPILTSATIAERQATFQMSLVVAAHLIMVCILSFLVLPPQWWLHQTSHLGFQSVAVLLAMLLGIGESVASGVLAEMLYGLLGWIDRRREQLVRPSRLAADMVEASAGGWMKTIRGAVEANLIMGGPR</sequence>
<organism evidence="2 3">
    <name type="scientific">Cutibacterium avidum</name>
    <dbReference type="NCBI Taxonomy" id="33010"/>
    <lineage>
        <taxon>Bacteria</taxon>
        <taxon>Bacillati</taxon>
        <taxon>Actinomycetota</taxon>
        <taxon>Actinomycetes</taxon>
        <taxon>Propionibacteriales</taxon>
        <taxon>Propionibacteriaceae</taxon>
        <taxon>Cutibacterium</taxon>
    </lineage>
</organism>
<feature type="transmembrane region" description="Helical" evidence="1">
    <location>
        <begin position="53"/>
        <end position="75"/>
    </location>
</feature>